<evidence type="ECO:0000256" key="5">
    <source>
        <dbReference type="SAM" id="Phobius"/>
    </source>
</evidence>
<keyword evidence="3" id="KW-0393">Immunoglobulin domain</keyword>
<dbReference type="GO" id="GO:0002250">
    <property type="term" value="P:adaptive immune response"/>
    <property type="evidence" value="ECO:0007669"/>
    <property type="project" value="UniProtKB-KW"/>
</dbReference>
<sequence length="593" mass="66321">MMDYRTGLLLLTICWAGVDGQTLTESEPVVKRPGESHRLTCTASGFTFSSYHMAWIRQAPGKGLEWIAWVENDNDGKRYSQSVQGRFTISKDNSRQQVYLQMNSLKTEDSAVYYCARVHCDDYFDYWGRGTQVTVSSGTPIKPTVFPLMQCGSGSGDTVTLGCLATGFTPSSLTYSWSKNGTPLTDFIQYPAVQKNNVYMGVSQIRVSRQDWDARQPFQCVATHAAGNTQAIVKQRDPVPPKVTLLSEPRGDSQALLCIIEDFFPNNLTVNWKKNQDDVAGTTWDPVLNGDVYSAVSVLKVKNTDWNSNAVYKCVATHRGQQYKKIASKATVTVTLNQPSAKEIFSNNEAKLECIVTGRDKSIVNEIQITWQIDEQTVAENIESRVSSDGDQHSKTSTMSRNRTEWQGVNKVRCSAAREDMTPVVQDLTVHKGDVSKTKVTVHVLPGEVNKEAEVSLVCLVFSPVLQDSYIAWSENIEKSPGIYKDGINFPPQKTKDGYFVTSVYTTTKAEWETTWKMFECNVWVAGSNESMKPRAVSKAQDFDPESELSCALSCTDEEDEFSSLWSTASSFIFLFISSLFYNMIFSLVKMKK</sequence>
<keyword evidence="5" id="KW-0812">Transmembrane</keyword>
<keyword evidence="5" id="KW-1133">Transmembrane helix</keyword>
<dbReference type="Proteomes" id="UP000694389">
    <property type="component" value="Unassembled WGS sequence"/>
</dbReference>
<evidence type="ECO:0000256" key="1">
    <source>
        <dbReference type="ARBA" id="ARBA00022859"/>
    </source>
</evidence>
<evidence type="ECO:0000313" key="9">
    <source>
        <dbReference type="Proteomes" id="UP000694389"/>
    </source>
</evidence>
<dbReference type="InterPro" id="IPR007110">
    <property type="entry name" value="Ig-like_dom"/>
</dbReference>
<dbReference type="InterPro" id="IPR003599">
    <property type="entry name" value="Ig_sub"/>
</dbReference>
<dbReference type="Pfam" id="PF07654">
    <property type="entry name" value="C1-set"/>
    <property type="match status" value="3"/>
</dbReference>
<feature type="domain" description="Ig-like" evidence="7">
    <location>
        <begin position="34"/>
        <end position="136"/>
    </location>
</feature>
<keyword evidence="5" id="KW-0472">Membrane</keyword>
<dbReference type="CDD" id="cd04981">
    <property type="entry name" value="IgV_H"/>
    <property type="match status" value="1"/>
</dbReference>
<dbReference type="GeneTree" id="ENSGT01140000282517"/>
<reference evidence="8" key="2">
    <citation type="submission" date="2025-09" db="UniProtKB">
        <authorList>
            <consortium name="Ensembl"/>
        </authorList>
    </citation>
    <scope>IDENTIFICATION</scope>
</reference>
<keyword evidence="4" id="KW-1280">Immunoglobulin</keyword>
<dbReference type="PANTHER" id="PTHR23266">
    <property type="entry name" value="IMMUNOGLOBULIN HEAVY CHAIN"/>
    <property type="match status" value="1"/>
</dbReference>
<dbReference type="SMART" id="SM00406">
    <property type="entry name" value="IGv"/>
    <property type="match status" value="1"/>
</dbReference>
<accession>A0A8C4GX01</accession>
<dbReference type="SUPFAM" id="SSF48726">
    <property type="entry name" value="Immunoglobulin"/>
    <property type="match status" value="5"/>
</dbReference>
<evidence type="ECO:0000256" key="6">
    <source>
        <dbReference type="SAM" id="SignalP"/>
    </source>
</evidence>
<dbReference type="FunFam" id="2.60.40.10:FF:002350">
    <property type="entry name" value="Immunoglobulin heavy variable 1-4"/>
    <property type="match status" value="1"/>
</dbReference>
<keyword evidence="1" id="KW-0391">Immunity</keyword>
<dbReference type="Ensembl" id="ENSDLAT00005036030.2">
    <property type="protein sequence ID" value="ENSDLAP00005033758.2"/>
    <property type="gene ID" value="ENSDLAG00005030204.1"/>
</dbReference>
<dbReference type="PROSITE" id="PS50835">
    <property type="entry name" value="IG_LIKE"/>
    <property type="match status" value="3"/>
</dbReference>
<keyword evidence="6" id="KW-0732">Signal</keyword>
<dbReference type="SMART" id="SM00407">
    <property type="entry name" value="IGc1"/>
    <property type="match status" value="2"/>
</dbReference>
<feature type="transmembrane region" description="Helical" evidence="5">
    <location>
        <begin position="565"/>
        <end position="589"/>
    </location>
</feature>
<evidence type="ECO:0000256" key="4">
    <source>
        <dbReference type="ARBA" id="ARBA00043265"/>
    </source>
</evidence>
<evidence type="ECO:0000256" key="2">
    <source>
        <dbReference type="ARBA" id="ARBA00023130"/>
    </source>
</evidence>
<keyword evidence="9" id="KW-1185">Reference proteome</keyword>
<protein>
    <recommendedName>
        <fullName evidence="7">Ig-like domain-containing protein</fullName>
    </recommendedName>
</protein>
<reference evidence="8" key="1">
    <citation type="submission" date="2025-08" db="UniProtKB">
        <authorList>
            <consortium name="Ensembl"/>
        </authorList>
    </citation>
    <scope>IDENTIFICATION</scope>
</reference>
<feature type="signal peptide" evidence="6">
    <location>
        <begin position="1"/>
        <end position="20"/>
    </location>
</feature>
<dbReference type="GO" id="GO:0019814">
    <property type="term" value="C:immunoglobulin complex"/>
    <property type="evidence" value="ECO:0007669"/>
    <property type="project" value="UniProtKB-KW"/>
</dbReference>
<keyword evidence="2" id="KW-1064">Adaptive immunity</keyword>
<feature type="domain" description="Ig-like" evidence="7">
    <location>
        <begin position="241"/>
        <end position="333"/>
    </location>
</feature>
<dbReference type="Gene3D" id="2.60.40.10">
    <property type="entry name" value="Immunoglobulins"/>
    <property type="match status" value="5"/>
</dbReference>
<feature type="domain" description="Ig-like" evidence="7">
    <location>
        <begin position="143"/>
        <end position="234"/>
    </location>
</feature>
<dbReference type="PROSITE" id="PS00290">
    <property type="entry name" value="IG_MHC"/>
    <property type="match status" value="1"/>
</dbReference>
<name>A0A8C4GX01_DICLA</name>
<dbReference type="Pfam" id="PF07686">
    <property type="entry name" value="V-set"/>
    <property type="match status" value="1"/>
</dbReference>
<dbReference type="InterPro" id="IPR003006">
    <property type="entry name" value="Ig/MHC_CS"/>
</dbReference>
<dbReference type="GO" id="GO:0005576">
    <property type="term" value="C:extracellular region"/>
    <property type="evidence" value="ECO:0007669"/>
    <property type="project" value="UniProtKB-ARBA"/>
</dbReference>
<dbReference type="SMART" id="SM00409">
    <property type="entry name" value="IG"/>
    <property type="match status" value="2"/>
</dbReference>
<dbReference type="CDD" id="cd00098">
    <property type="entry name" value="IgC1"/>
    <property type="match status" value="1"/>
</dbReference>
<dbReference type="AlphaFoldDB" id="A0A8C4GX01"/>
<evidence type="ECO:0000256" key="3">
    <source>
        <dbReference type="ARBA" id="ARBA00023319"/>
    </source>
</evidence>
<dbReference type="InterPro" id="IPR013106">
    <property type="entry name" value="Ig_V-set"/>
</dbReference>
<organism evidence="8 9">
    <name type="scientific">Dicentrarchus labrax</name>
    <name type="common">European seabass</name>
    <name type="synonym">Morone labrax</name>
    <dbReference type="NCBI Taxonomy" id="13489"/>
    <lineage>
        <taxon>Eukaryota</taxon>
        <taxon>Metazoa</taxon>
        <taxon>Chordata</taxon>
        <taxon>Craniata</taxon>
        <taxon>Vertebrata</taxon>
        <taxon>Euteleostomi</taxon>
        <taxon>Actinopterygii</taxon>
        <taxon>Neopterygii</taxon>
        <taxon>Teleostei</taxon>
        <taxon>Neoteleostei</taxon>
        <taxon>Acanthomorphata</taxon>
        <taxon>Eupercaria</taxon>
        <taxon>Moronidae</taxon>
        <taxon>Dicentrarchus</taxon>
    </lineage>
</organism>
<dbReference type="InterPro" id="IPR013783">
    <property type="entry name" value="Ig-like_fold"/>
</dbReference>
<feature type="chain" id="PRO_5035897661" description="Ig-like domain-containing protein" evidence="6">
    <location>
        <begin position="21"/>
        <end position="593"/>
    </location>
</feature>
<evidence type="ECO:0000313" key="8">
    <source>
        <dbReference type="Ensembl" id="ENSDLAP00005033758.2"/>
    </source>
</evidence>
<dbReference type="InterPro" id="IPR050199">
    <property type="entry name" value="IgHV"/>
</dbReference>
<proteinExistence type="predicted"/>
<dbReference type="InterPro" id="IPR003597">
    <property type="entry name" value="Ig_C1-set"/>
</dbReference>
<dbReference type="InterPro" id="IPR036179">
    <property type="entry name" value="Ig-like_dom_sf"/>
</dbReference>
<evidence type="ECO:0000259" key="7">
    <source>
        <dbReference type="PROSITE" id="PS50835"/>
    </source>
</evidence>
<dbReference type="CDD" id="cd21819">
    <property type="entry name" value="IgC1_CH1_IgM"/>
    <property type="match status" value="1"/>
</dbReference>
<dbReference type="FunFam" id="2.60.40.10:FF:001878">
    <property type="entry name" value="Immunoglobulin heavy variable 1-4"/>
    <property type="match status" value="1"/>
</dbReference>